<dbReference type="SUPFAM" id="SSF48371">
    <property type="entry name" value="ARM repeat"/>
    <property type="match status" value="2"/>
</dbReference>
<dbReference type="InterPro" id="IPR057525">
    <property type="entry name" value="UTP20_C"/>
</dbReference>
<evidence type="ECO:0000313" key="5">
    <source>
        <dbReference type="EMBL" id="CAH3016422.1"/>
    </source>
</evidence>
<protein>
    <recommendedName>
        <fullName evidence="7">Small subunit processome component 20 homolog</fullName>
    </recommendedName>
</protein>
<accession>A0ABN8LH52</accession>
<feature type="compositionally biased region" description="Basic and acidic residues" evidence="1">
    <location>
        <begin position="1116"/>
        <end position="1139"/>
    </location>
</feature>
<feature type="compositionally biased region" description="Acidic residues" evidence="1">
    <location>
        <begin position="1140"/>
        <end position="1154"/>
    </location>
</feature>
<feature type="compositionally biased region" description="Basic residues" evidence="1">
    <location>
        <begin position="2117"/>
        <end position="2147"/>
    </location>
</feature>
<feature type="domain" description="U3 small nucleolar RNA-associated protein 20" evidence="3">
    <location>
        <begin position="1204"/>
        <end position="1422"/>
    </location>
</feature>
<dbReference type="PANTHER" id="PTHR17695:SF11">
    <property type="entry name" value="SMALL SUBUNIT PROCESSOME COMPONENT 20 HOMOLOG"/>
    <property type="match status" value="1"/>
</dbReference>
<organism evidence="5 6">
    <name type="scientific">Porites evermanni</name>
    <dbReference type="NCBI Taxonomy" id="104178"/>
    <lineage>
        <taxon>Eukaryota</taxon>
        <taxon>Metazoa</taxon>
        <taxon>Cnidaria</taxon>
        <taxon>Anthozoa</taxon>
        <taxon>Hexacorallia</taxon>
        <taxon>Scleractinia</taxon>
        <taxon>Fungiina</taxon>
        <taxon>Poritidae</taxon>
        <taxon>Porites</taxon>
    </lineage>
</organism>
<feature type="region of interest" description="Disordered" evidence="1">
    <location>
        <begin position="1436"/>
        <end position="1460"/>
    </location>
</feature>
<proteinExistence type="predicted"/>
<evidence type="ECO:0008006" key="7">
    <source>
        <dbReference type="Google" id="ProtNLM"/>
    </source>
</evidence>
<feature type="domain" description="U3 small nucleolar RNA-associated protein 20 C-terminal" evidence="4">
    <location>
        <begin position="1776"/>
        <end position="2137"/>
    </location>
</feature>
<keyword evidence="6" id="KW-1185">Reference proteome</keyword>
<feature type="domain" description="U3 small nucleolar RNA-associated protein 20 N-terminal" evidence="2">
    <location>
        <begin position="333"/>
        <end position="952"/>
    </location>
</feature>
<dbReference type="InterPro" id="IPR052575">
    <property type="entry name" value="SSU_processome_comp_20"/>
</dbReference>
<dbReference type="Pfam" id="PF20416">
    <property type="entry name" value="UTP20"/>
    <property type="match status" value="1"/>
</dbReference>
<dbReference type="InterPro" id="IPR011430">
    <property type="entry name" value="UTP20_N"/>
</dbReference>
<evidence type="ECO:0000259" key="2">
    <source>
        <dbReference type="Pfam" id="PF07539"/>
    </source>
</evidence>
<dbReference type="Pfam" id="PF07539">
    <property type="entry name" value="UTP20_N"/>
    <property type="match status" value="1"/>
</dbReference>
<evidence type="ECO:0000259" key="4">
    <source>
        <dbReference type="Pfam" id="PF23099"/>
    </source>
</evidence>
<feature type="non-terminal residue" evidence="5">
    <location>
        <position position="1"/>
    </location>
</feature>
<evidence type="ECO:0000259" key="3">
    <source>
        <dbReference type="Pfam" id="PF20416"/>
    </source>
</evidence>
<dbReference type="Gene3D" id="1.25.10.10">
    <property type="entry name" value="Leucine-rich Repeat Variant"/>
    <property type="match status" value="2"/>
</dbReference>
<dbReference type="InterPro" id="IPR046523">
    <property type="entry name" value="UTP20_dom"/>
</dbReference>
<dbReference type="EMBL" id="CALNXI010000041">
    <property type="protein sequence ID" value="CAH3016422.1"/>
    <property type="molecule type" value="Genomic_DNA"/>
</dbReference>
<evidence type="ECO:0000256" key="1">
    <source>
        <dbReference type="SAM" id="MobiDB-lite"/>
    </source>
</evidence>
<feature type="region of interest" description="Disordered" evidence="1">
    <location>
        <begin position="1110"/>
        <end position="1160"/>
    </location>
</feature>
<dbReference type="Proteomes" id="UP001159427">
    <property type="component" value="Unassembled WGS sequence"/>
</dbReference>
<evidence type="ECO:0000313" key="6">
    <source>
        <dbReference type="Proteomes" id="UP001159427"/>
    </source>
</evidence>
<feature type="region of interest" description="Disordered" evidence="1">
    <location>
        <begin position="299"/>
        <end position="327"/>
    </location>
</feature>
<dbReference type="PANTHER" id="PTHR17695">
    <property type="entry name" value="SMALL SUBUNIT PROCESSOME COMPONENT 20 HOMOLOG"/>
    <property type="match status" value="1"/>
</dbReference>
<feature type="region of interest" description="Disordered" evidence="1">
    <location>
        <begin position="2094"/>
        <end position="2153"/>
    </location>
</feature>
<dbReference type="InterPro" id="IPR016024">
    <property type="entry name" value="ARM-type_fold"/>
</dbReference>
<dbReference type="Pfam" id="PF23099">
    <property type="entry name" value="UTP20_C"/>
    <property type="match status" value="1"/>
</dbReference>
<comment type="caution">
    <text evidence="5">The sequence shown here is derived from an EMBL/GenBank/DDBJ whole genome shotgun (WGS) entry which is preliminary data.</text>
</comment>
<reference evidence="5 6" key="1">
    <citation type="submission" date="2022-05" db="EMBL/GenBank/DDBJ databases">
        <authorList>
            <consortium name="Genoscope - CEA"/>
            <person name="William W."/>
        </authorList>
    </citation>
    <scope>NUCLEOTIDE SEQUENCE [LARGE SCALE GENOMIC DNA]</scope>
</reference>
<dbReference type="InterPro" id="IPR011989">
    <property type="entry name" value="ARM-like"/>
</dbReference>
<name>A0ABN8LH52_9CNID</name>
<gene>
    <name evidence="5" type="ORF">PEVE_00029372</name>
</gene>
<sequence>VLLFYRSWPTNVHILQACLKVMTVARAHGIQSFLATENLQGIFSYVSHNLCSASHIIRLLTLKMLNCFDHPSKGVSDDKALPKENSASVFQLCLAAEEIPAGLETYRDRLVRLQKLRFSTQFYDALPEYCREAALLHLFGMLYTNFSPLWDPVIEIIASFSQSSNVKHFWKTLNKLLNEAAESAEKELSEEMDTGACKQALIEINGPLGSKLVGSLDEIFDRHNVSSLGSRQDNRADHTNYRYLLWKALASFPGVAEQKSRDLVPLFLRFVSNEYFVAMENVAPSQDILIKKRAESHGTTTIDTSDQSESKEIDTDSSVVEQETNAHKKRHKSATKSLCIHLALFAAFKNPKALYKESEVRQLFLRFLAHREGEVQKLAVKCLMTYKFGYLEPYKENIERLLDDENFRDELAHFSVDEESGFVDTSHREGLMPVLIRLLYGKMQRWTGTGTGGKAGIGVRRAVVLRFLASCPQREIQIFMDLILAPFKHLCTADNPGLITTTTDLSNAVPVKKQLGFLGMVSQILNKIGIIAVAFYPSILQIILSLLSTCVLALNQREKIQLSLISQLKTVRQLAISRLMEFFEQMTDYDFKPICEAVFSSAVWPQVEKLTQESIQHPTPLLKLLFTWTKNSRYFPLLSRKPVGNPNVSIMSCIFLCLRVPSVSADVVAMVMEMTDNLLSGDREESDLMECGSMLTIFSNYNEEDRPSYGTLLVLPHMSDVLEYLSRSVKQAIENSRKNKGKVILPQRELSVLSKISPFVKDAEHSSTLINVLLPFVNSSQKEETANNILSTIKGLLPNVDAPREFATSLSKLFSQLTSRGTRQLLCDVFLELSNVDSSFSPKTCELLSQVNAWNRKRLDEPDYDTRLAGFTNAKVLIQQSALKTDEILPLLHNCIHFVLCSDDLSIRDSAGSCMSCIVRYVVQQSDEKDEPFHVLIMKCLLPNCKKALSSKKEIARNEFLGVLSTMAREFQHDSLSDLKVLLDEDPEKDFFENIKHIQLHRRIRALRRLQSHCQHHSLRTTTLTAFLLPLVTHCLFDHTAAKEHNLVTEAVTTIGTISASLPWSKYCSLLRHYLKLLPVERTFQKIIVRVVVIILSNFHFDLSAVPKQTENLPGGEKKVESSINTQKEDEKQDDRHDDADEVKDDDNDDDVDETNPVVNGNVSKEELAVRIYNTITSTILPQLQKCVTKKSKSDDFHRLSQQKAEDEEEVLRVPIILAIIKLLQALPEHALHSYLPGLLLRICHTLRSRAREVRDVARDTLAKITVSLGSRYLLFVLKELRSSLTRGYQLHVLSYTLHTLLDKMSESLLPGDLDSSLQGLVEMLVEDLFGEVATEREVEKIANKIPEAKTCKSFDTFEILGKFVGTQSLTVLVSPLKEVLDSTQSHKTARKVEEVLRRIGVGLQSNPSVTPQIMLIFIHGLTHDNIPLLKPKRVEKKETSVPPDPRLHPASSLLLPATPTRGGNVPVTSTKTNHHILVEFGLQLLQTMLKHGKISSSDQDHQRMLDPFVELLTGCLKSKYNKVVTISLRCVSWLVKFPLPSLTRCVPTMGKLLFKLLKNYAKAGAKVGENFEMVLSAFKAMTVIIRDFKQYTVTEKHLQALLGFVEEDIHDHTKQGTAFPLLKAILSRKLVVPEIHDVMWKVGQLSITGSSPSVQLQSRQCMLQFLLDYPLGKKLQRYLEFYVSQLSYEHETGRESALEMLASMFSSFPEDLLFDYAGFFFIPLTSRLVNDDSAGCRKLTALAIKSLLEKLDADQRQKLFSIVLLWFKDEKISLRRLAAQVSGLFVEVEGKNFERRLGSVLPIVSCLIAPEEYETEEIVEEEADVKGSGNIQRIKDHLLFNTLSLLAKIIKECQVIKNPSRQQDMTKIWESVEAHLLHPHSWVRLISSRLLGLLFAAWKPEELVTSFQKRSAAVKYLQDGLPGKVAKLCGDMCLQLRSPLLENELGEQIVKNLVFLAKTLQLLESESRAKNRQKELASNGENEGTKEAENFTLKNLLDNMNKMATLEASQTPKHTQKRACVLKWLAAVSISLGKDSTELYLQDILGPVHRELDIVTTYKDSNLKALAQDVLDLIKGLVGREAFSRAYANLQQTATETRETRKRKKALEAVADPAKSARKKIKKNLAKKETRKRKLDSRKPERKLKAPRMQET</sequence>